<proteinExistence type="predicted"/>
<sequence length="313" mass="35872">TTLTFTQEDEWIDGLTNIYQVEDGTCFYYDGCDFYVKAKGDKFHSKMYGRLGYGDPIIDMDASGNALFFVAGRKIYKATFFRPRIEIAFVRNMKKDEMVHHNLIYTMQHSRLTVGKVLAYRMYQDPEKHGVEIPENRISTVLGVVGKYIFYGTDSGHWTWLWKANTTEFLVKVSGSFSDQRCFVYARNGSSKCIYVTNGHGLAIIREGIVEQLPFSGIDHIHSIIGVHNGILTVMGVCQGSRRVCTAKLPEGYYDHECTVGRAHHSHSLTNNTNLKPVSVYSTEEIRRMQQTIHALREENETMRHRIDDVEEK</sequence>
<reference evidence="2" key="1">
    <citation type="submission" date="2023-10" db="EMBL/GenBank/DDBJ databases">
        <title>Genome assembly of Pristionchus species.</title>
        <authorList>
            <person name="Yoshida K."/>
            <person name="Sommer R.J."/>
        </authorList>
    </citation>
    <scope>NUCLEOTIDE SEQUENCE</scope>
    <source>
        <strain evidence="2">RS0144</strain>
    </source>
</reference>
<name>A0AAV5T2F5_9BILA</name>
<organism evidence="2 3">
    <name type="scientific">Pristionchus entomophagus</name>
    <dbReference type="NCBI Taxonomy" id="358040"/>
    <lineage>
        <taxon>Eukaryota</taxon>
        <taxon>Metazoa</taxon>
        <taxon>Ecdysozoa</taxon>
        <taxon>Nematoda</taxon>
        <taxon>Chromadorea</taxon>
        <taxon>Rhabditida</taxon>
        <taxon>Rhabditina</taxon>
        <taxon>Diplogasteromorpha</taxon>
        <taxon>Diplogasteroidea</taxon>
        <taxon>Neodiplogasteridae</taxon>
        <taxon>Pristionchus</taxon>
    </lineage>
</organism>
<evidence type="ECO:0000313" key="2">
    <source>
        <dbReference type="EMBL" id="GMS86520.1"/>
    </source>
</evidence>
<evidence type="ECO:0000313" key="3">
    <source>
        <dbReference type="Proteomes" id="UP001432027"/>
    </source>
</evidence>
<gene>
    <name evidence="2" type="ORF">PENTCL1PPCAC_8695</name>
</gene>
<feature type="non-terminal residue" evidence="2">
    <location>
        <position position="1"/>
    </location>
</feature>
<keyword evidence="3" id="KW-1185">Reference proteome</keyword>
<evidence type="ECO:0000256" key="1">
    <source>
        <dbReference type="SAM" id="Coils"/>
    </source>
</evidence>
<keyword evidence="1" id="KW-0175">Coiled coil</keyword>
<dbReference type="EMBL" id="BTSX01000002">
    <property type="protein sequence ID" value="GMS86520.1"/>
    <property type="molecule type" value="Genomic_DNA"/>
</dbReference>
<protein>
    <submittedName>
        <fullName evidence="2">Uncharacterized protein</fullName>
    </submittedName>
</protein>
<dbReference type="AlphaFoldDB" id="A0AAV5T2F5"/>
<feature type="non-terminal residue" evidence="2">
    <location>
        <position position="313"/>
    </location>
</feature>
<feature type="coiled-coil region" evidence="1">
    <location>
        <begin position="286"/>
        <end position="313"/>
    </location>
</feature>
<accession>A0AAV5T2F5</accession>
<dbReference type="Proteomes" id="UP001432027">
    <property type="component" value="Unassembled WGS sequence"/>
</dbReference>
<comment type="caution">
    <text evidence="2">The sequence shown here is derived from an EMBL/GenBank/DDBJ whole genome shotgun (WGS) entry which is preliminary data.</text>
</comment>